<protein>
    <recommendedName>
        <fullName evidence="3">BON domain protein</fullName>
    </recommendedName>
</protein>
<sequence>MSLRPVSSGRRLTFPHMSSTTRELERLIHERITSRLGRRIRNLAVAVDRGVIHLAGQCSTYYSKQLAQHVVLGVVEDEVIDNEIEVSVPRTSSNPNY</sequence>
<accession>A0A5C6AJ41</accession>
<proteinExistence type="predicted"/>
<reference evidence="1 2" key="1">
    <citation type="submission" date="2019-02" db="EMBL/GenBank/DDBJ databases">
        <title>Deep-cultivation of Planctomycetes and their phenomic and genomic characterization uncovers novel biology.</title>
        <authorList>
            <person name="Wiegand S."/>
            <person name="Jogler M."/>
            <person name="Boedeker C."/>
            <person name="Pinto D."/>
            <person name="Vollmers J."/>
            <person name="Rivas-Marin E."/>
            <person name="Kohn T."/>
            <person name="Peeters S.H."/>
            <person name="Heuer A."/>
            <person name="Rast P."/>
            <person name="Oberbeckmann S."/>
            <person name="Bunk B."/>
            <person name="Jeske O."/>
            <person name="Meyerdierks A."/>
            <person name="Storesund J.E."/>
            <person name="Kallscheuer N."/>
            <person name="Luecker S."/>
            <person name="Lage O.M."/>
            <person name="Pohl T."/>
            <person name="Merkel B.J."/>
            <person name="Hornburger P."/>
            <person name="Mueller R.-W."/>
            <person name="Bruemmer F."/>
            <person name="Labrenz M."/>
            <person name="Spormann A.M."/>
            <person name="Op Den Camp H."/>
            <person name="Overmann J."/>
            <person name="Amann R."/>
            <person name="Jetten M.S.M."/>
            <person name="Mascher T."/>
            <person name="Medema M.H."/>
            <person name="Devos D.P."/>
            <person name="Kaster A.-K."/>
            <person name="Ovreas L."/>
            <person name="Rohde M."/>
            <person name="Galperin M.Y."/>
            <person name="Jogler C."/>
        </authorList>
    </citation>
    <scope>NUCLEOTIDE SEQUENCE [LARGE SCALE GENOMIC DNA]</scope>
    <source>
        <strain evidence="1 2">Pla108</strain>
    </source>
</reference>
<keyword evidence="2" id="KW-1185">Reference proteome</keyword>
<organism evidence="1 2">
    <name type="scientific">Botrimarina colliarenosi</name>
    <dbReference type="NCBI Taxonomy" id="2528001"/>
    <lineage>
        <taxon>Bacteria</taxon>
        <taxon>Pseudomonadati</taxon>
        <taxon>Planctomycetota</taxon>
        <taxon>Planctomycetia</taxon>
        <taxon>Pirellulales</taxon>
        <taxon>Lacipirellulaceae</taxon>
        <taxon>Botrimarina</taxon>
    </lineage>
</organism>
<comment type="caution">
    <text evidence="1">The sequence shown here is derived from an EMBL/GenBank/DDBJ whole genome shotgun (WGS) entry which is preliminary data.</text>
</comment>
<evidence type="ECO:0008006" key="3">
    <source>
        <dbReference type="Google" id="ProtNLM"/>
    </source>
</evidence>
<dbReference type="RefSeq" id="WP_146441246.1">
    <property type="nucleotide sequence ID" value="NZ_SJPR01000001.1"/>
</dbReference>
<dbReference type="Proteomes" id="UP000317421">
    <property type="component" value="Unassembled WGS sequence"/>
</dbReference>
<evidence type="ECO:0000313" key="1">
    <source>
        <dbReference type="EMBL" id="TWT99081.1"/>
    </source>
</evidence>
<gene>
    <name evidence="1" type="ORF">Pla108_00140</name>
</gene>
<evidence type="ECO:0000313" key="2">
    <source>
        <dbReference type="Proteomes" id="UP000317421"/>
    </source>
</evidence>
<dbReference type="AlphaFoldDB" id="A0A5C6AJ41"/>
<dbReference type="OrthoDB" id="214050at2"/>
<name>A0A5C6AJ41_9BACT</name>
<dbReference type="EMBL" id="SJPR01000001">
    <property type="protein sequence ID" value="TWT99081.1"/>
    <property type="molecule type" value="Genomic_DNA"/>
</dbReference>